<gene>
    <name evidence="1" type="ORF">BHC54_09115</name>
</gene>
<keyword evidence="2" id="KW-1185">Reference proteome</keyword>
<protein>
    <submittedName>
        <fullName evidence="1">Uncharacterized protein</fullName>
    </submittedName>
</protein>
<dbReference type="AlphaFoldDB" id="A0A2N9X663"/>
<dbReference type="Proteomes" id="UP000230202">
    <property type="component" value="Unassembled WGS sequence"/>
</dbReference>
<proteinExistence type="predicted"/>
<organism evidence="1 2">
    <name type="scientific">Snodgrassella alvi</name>
    <dbReference type="NCBI Taxonomy" id="1196083"/>
    <lineage>
        <taxon>Bacteria</taxon>
        <taxon>Pseudomonadati</taxon>
        <taxon>Pseudomonadota</taxon>
        <taxon>Betaproteobacteria</taxon>
        <taxon>Neisseriales</taxon>
        <taxon>Neisseriaceae</taxon>
        <taxon>Snodgrassella</taxon>
    </lineage>
</organism>
<evidence type="ECO:0000313" key="2">
    <source>
        <dbReference type="Proteomes" id="UP000230202"/>
    </source>
</evidence>
<name>A0A2N9X663_9NEIS</name>
<reference evidence="1" key="1">
    <citation type="journal article" date="2017" name="MBio">
        <title>Type VI secretion-mediated competition in the bee gut microbiome.</title>
        <authorList>
            <person name="Steele M.I."/>
            <person name="Kwong W.K."/>
            <person name="Powell J.E."/>
            <person name="Whiteley M."/>
            <person name="Moran N.A."/>
        </authorList>
    </citation>
    <scope>NUCLEOTIDE SEQUENCE [LARGE SCALE GENOMIC DNA]</scope>
    <source>
        <strain evidence="1">WkB273</strain>
    </source>
</reference>
<dbReference type="EMBL" id="MEIL01000029">
    <property type="protein sequence ID" value="PIT38666.1"/>
    <property type="molecule type" value="Genomic_DNA"/>
</dbReference>
<sequence length="90" mass="10264">MKIYNFHFGNFWVILLPYSGKMAENAPYGALAWQNSINQAGAKIGDSIKLERQRQQAVTIQIPERDQNGQIIGQTEKQVNRNLFSVDILQ</sequence>
<accession>A0A2N9X663</accession>
<comment type="caution">
    <text evidence="1">The sequence shown here is derived from an EMBL/GenBank/DDBJ whole genome shotgun (WGS) entry which is preliminary data.</text>
</comment>
<evidence type="ECO:0000313" key="1">
    <source>
        <dbReference type="EMBL" id="PIT38666.1"/>
    </source>
</evidence>